<protein>
    <submittedName>
        <fullName evidence="3">Uncharacterized protein</fullName>
    </submittedName>
</protein>
<evidence type="ECO:0000256" key="1">
    <source>
        <dbReference type="SAM" id="Coils"/>
    </source>
</evidence>
<dbReference type="Proteomes" id="UP000182658">
    <property type="component" value="Unassembled WGS sequence"/>
</dbReference>
<evidence type="ECO:0000313" key="4">
    <source>
        <dbReference type="Proteomes" id="UP000182658"/>
    </source>
</evidence>
<feature type="coiled-coil region" evidence="1">
    <location>
        <begin position="503"/>
        <end position="537"/>
    </location>
</feature>
<dbReference type="AlphaFoldDB" id="A0A1J7IA46"/>
<evidence type="ECO:0000313" key="3">
    <source>
        <dbReference type="EMBL" id="OIW24325.1"/>
    </source>
</evidence>
<reference evidence="3 4" key="1">
    <citation type="submission" date="2016-10" db="EMBL/GenBank/DDBJ databases">
        <title>Draft genome sequence of Coniochaeta ligniaria NRRL30616, a lignocellulolytic fungus for bioabatement of inhibitors in plant biomass hydrolysates.</title>
        <authorList>
            <consortium name="DOE Joint Genome Institute"/>
            <person name="Jimenez D.J."/>
            <person name="Hector R.E."/>
            <person name="Riley R."/>
            <person name="Sun H."/>
            <person name="Grigoriev I.V."/>
            <person name="Van Elsas J.D."/>
            <person name="Nichols N.N."/>
        </authorList>
    </citation>
    <scope>NUCLEOTIDE SEQUENCE [LARGE SCALE GENOMIC DNA]</scope>
    <source>
        <strain evidence="3 4">NRRL 30616</strain>
    </source>
</reference>
<accession>A0A1J7IA46</accession>
<evidence type="ECO:0000256" key="2">
    <source>
        <dbReference type="SAM" id="MobiDB-lite"/>
    </source>
</evidence>
<feature type="region of interest" description="Disordered" evidence="2">
    <location>
        <begin position="22"/>
        <end position="100"/>
    </location>
</feature>
<dbReference type="InParanoid" id="A0A1J7IA46"/>
<feature type="compositionally biased region" description="Basic and acidic residues" evidence="2">
    <location>
        <begin position="203"/>
        <end position="230"/>
    </location>
</feature>
<keyword evidence="4" id="KW-1185">Reference proteome</keyword>
<keyword evidence="1" id="KW-0175">Coiled coil</keyword>
<sequence length="556" mass="60472">MHDSLDDNSSIEDTICVRQEWADTPSLNYSRSPSTGPSMHPSPPAPSLPAATLAYPVPSPLASQKPAPCTSPDSSLPIVPGPPEPSTARRRSRGARGTRAVNRYERNVRYLTQQWGSQDWFPSQFLKDKPSSAPPRRLNGADVEYLVALTKTAVANDVDLSKLYQPGGVLYEAMATTSSSGTPGWTAKTVRTALRLLNERLESKDRSDFNHQDNTSRLEEGKGNQPRPEDVQDTVTAASMVLERIYVEHQLEVQATMKSIDNTLAEVSETCARNAVRWDNLFLTLRSLDAHAADRVSAHRPASSLFGTQHRLERCDAILTLQSPSSTGAVSDSGIDCRQPPANPQTSPPTLPAPATETLHPDQVLSLITTLTQYCAQHPPRPDIISRNLSSYREKLSTLTSARQRAYTAKASAETDLARAVERLERVGRIATETDARLGVLLSAAPSPAPLTSSSKKDISEGEELHTEVIVTTADEAIKSLMEGLEAIRSGNRKAVEVVGIEVKVEEKRVANLGDEIERLEGECRGLEGMLDGLRKEVEINDAWVRLVKGAVGGGL</sequence>
<feature type="compositionally biased region" description="Polar residues" evidence="2">
    <location>
        <begin position="25"/>
        <end position="37"/>
    </location>
</feature>
<feature type="region of interest" description="Disordered" evidence="2">
    <location>
        <begin position="325"/>
        <end position="357"/>
    </location>
</feature>
<feature type="region of interest" description="Disordered" evidence="2">
    <location>
        <begin position="203"/>
        <end position="231"/>
    </location>
</feature>
<proteinExistence type="predicted"/>
<feature type="compositionally biased region" description="Pro residues" evidence="2">
    <location>
        <begin position="341"/>
        <end position="352"/>
    </location>
</feature>
<gene>
    <name evidence="3" type="ORF">CONLIGDRAFT_636987</name>
</gene>
<dbReference type="EMBL" id="KV875104">
    <property type="protein sequence ID" value="OIW24325.1"/>
    <property type="molecule type" value="Genomic_DNA"/>
</dbReference>
<name>A0A1J7IA46_9PEZI</name>
<organism evidence="3 4">
    <name type="scientific">Coniochaeta ligniaria NRRL 30616</name>
    <dbReference type="NCBI Taxonomy" id="1408157"/>
    <lineage>
        <taxon>Eukaryota</taxon>
        <taxon>Fungi</taxon>
        <taxon>Dikarya</taxon>
        <taxon>Ascomycota</taxon>
        <taxon>Pezizomycotina</taxon>
        <taxon>Sordariomycetes</taxon>
        <taxon>Sordariomycetidae</taxon>
        <taxon>Coniochaetales</taxon>
        <taxon>Coniochaetaceae</taxon>
        <taxon>Coniochaeta</taxon>
    </lineage>
</organism>
<dbReference type="OrthoDB" id="5245619at2759"/>